<dbReference type="InterPro" id="IPR036397">
    <property type="entry name" value="RNaseH_sf"/>
</dbReference>
<organism evidence="2 3">
    <name type="scientific">Acrobeloides nanus</name>
    <dbReference type="NCBI Taxonomy" id="290746"/>
    <lineage>
        <taxon>Eukaryota</taxon>
        <taxon>Metazoa</taxon>
        <taxon>Ecdysozoa</taxon>
        <taxon>Nematoda</taxon>
        <taxon>Chromadorea</taxon>
        <taxon>Rhabditida</taxon>
        <taxon>Tylenchina</taxon>
        <taxon>Cephalobomorpha</taxon>
        <taxon>Cephaloboidea</taxon>
        <taxon>Cephalobidae</taxon>
        <taxon>Acrobeloides</taxon>
    </lineage>
</organism>
<evidence type="ECO:0000313" key="2">
    <source>
        <dbReference type="Proteomes" id="UP000887540"/>
    </source>
</evidence>
<keyword evidence="2" id="KW-1185">Reference proteome</keyword>
<dbReference type="WBParaSite" id="ACRNAN_scaffold1010.g21828.t1">
    <property type="protein sequence ID" value="ACRNAN_scaffold1010.g21828.t1"/>
    <property type="gene ID" value="ACRNAN_scaffold1010.g21828"/>
</dbReference>
<protein>
    <submittedName>
        <fullName evidence="3">Uncharacterized protein</fullName>
    </submittedName>
</protein>
<feature type="compositionally biased region" description="Basic and acidic residues" evidence="1">
    <location>
        <begin position="1"/>
        <end position="10"/>
    </location>
</feature>
<proteinExistence type="predicted"/>
<dbReference type="GO" id="GO:0003676">
    <property type="term" value="F:nucleic acid binding"/>
    <property type="evidence" value="ECO:0007669"/>
    <property type="project" value="InterPro"/>
</dbReference>
<dbReference type="Proteomes" id="UP000887540">
    <property type="component" value="Unplaced"/>
</dbReference>
<name>A0A914CEP4_9BILA</name>
<dbReference type="AlphaFoldDB" id="A0A914CEP4"/>
<feature type="region of interest" description="Disordered" evidence="1">
    <location>
        <begin position="1"/>
        <end position="26"/>
    </location>
</feature>
<dbReference type="Gene3D" id="3.30.420.10">
    <property type="entry name" value="Ribonuclease H-like superfamily/Ribonuclease H"/>
    <property type="match status" value="1"/>
</dbReference>
<reference evidence="3" key="1">
    <citation type="submission" date="2022-11" db="UniProtKB">
        <authorList>
            <consortium name="WormBaseParasite"/>
        </authorList>
    </citation>
    <scope>IDENTIFICATION</scope>
</reference>
<evidence type="ECO:0000313" key="3">
    <source>
        <dbReference type="WBParaSite" id="ACRNAN_scaffold1010.g21828.t1"/>
    </source>
</evidence>
<sequence>MAQKSLDSKKSSQKPKNGTRGNCNQAASQTSPFAFFEFIVTCDEKWISFVNDERHGEWRSPGQKPDKRQERTFVQRKQFFDSKNREWYRRGIHQHEEQWKK</sequence>
<evidence type="ECO:0000256" key="1">
    <source>
        <dbReference type="SAM" id="MobiDB-lite"/>
    </source>
</evidence>
<accession>A0A914CEP4</accession>